<dbReference type="AlphaFoldDB" id="A0A399JEN2"/>
<dbReference type="EMBL" id="QQXK01000006">
    <property type="protein sequence ID" value="RII43027.1"/>
    <property type="molecule type" value="Genomic_DNA"/>
</dbReference>
<sequence length="140" mass="13840">MSALGMALAVGAAGAVGALARVLLDDAWLAYRAGRASRAGDPAGSGRVAGLAGWPWPLLIVNVVGSFVLGWVHGALPAGSAWATVIGAGWCGGLTTFSTWAVVAAGALKERRWARAATVLLGHLVLGLCAAALGLTLAGA</sequence>
<keyword evidence="6 10" id="KW-0407">Ion channel</keyword>
<feature type="transmembrane region" description="Helical" evidence="10">
    <location>
        <begin position="113"/>
        <end position="138"/>
    </location>
</feature>
<dbReference type="GO" id="GO:0140114">
    <property type="term" value="P:cellular detoxification of fluoride"/>
    <property type="evidence" value="ECO:0007669"/>
    <property type="project" value="UniProtKB-UniRule"/>
</dbReference>
<protein>
    <recommendedName>
        <fullName evidence="10">Fluoride-specific ion channel FluC</fullName>
    </recommendedName>
</protein>
<name>A0A399JEN2_9MICC</name>
<evidence type="ECO:0000313" key="11">
    <source>
        <dbReference type="EMBL" id="RII43027.1"/>
    </source>
</evidence>
<comment type="catalytic activity">
    <reaction evidence="8">
        <text>fluoride(in) = fluoride(out)</text>
        <dbReference type="Rhea" id="RHEA:76159"/>
        <dbReference type="ChEBI" id="CHEBI:17051"/>
    </reaction>
    <physiologicalReaction direction="left-to-right" evidence="8">
        <dbReference type="Rhea" id="RHEA:76160"/>
    </physiologicalReaction>
</comment>
<evidence type="ECO:0000256" key="10">
    <source>
        <dbReference type="HAMAP-Rule" id="MF_00454"/>
    </source>
</evidence>
<keyword evidence="4 10" id="KW-1133">Transmembrane helix</keyword>
<accession>A0A399JEN2</accession>
<evidence type="ECO:0000256" key="8">
    <source>
        <dbReference type="ARBA" id="ARBA00035585"/>
    </source>
</evidence>
<evidence type="ECO:0000256" key="2">
    <source>
        <dbReference type="ARBA" id="ARBA00022475"/>
    </source>
</evidence>
<keyword evidence="12" id="KW-1185">Reference proteome</keyword>
<dbReference type="HAMAP" id="MF_00454">
    <property type="entry name" value="FluC"/>
    <property type="match status" value="1"/>
</dbReference>
<keyword evidence="10" id="KW-0406">Ion transport</keyword>
<proteinExistence type="inferred from homology"/>
<dbReference type="RefSeq" id="WP_119423932.1">
    <property type="nucleotide sequence ID" value="NZ_QQXK01000006.1"/>
</dbReference>
<keyword evidence="10" id="KW-0813">Transport</keyword>
<dbReference type="InterPro" id="IPR003691">
    <property type="entry name" value="FluC"/>
</dbReference>
<evidence type="ECO:0000256" key="6">
    <source>
        <dbReference type="ARBA" id="ARBA00023303"/>
    </source>
</evidence>
<feature type="binding site" evidence="10">
    <location>
        <position position="95"/>
    </location>
    <ligand>
        <name>Na(+)</name>
        <dbReference type="ChEBI" id="CHEBI:29101"/>
        <note>structural</note>
    </ligand>
</feature>
<evidence type="ECO:0000313" key="12">
    <source>
        <dbReference type="Proteomes" id="UP000265419"/>
    </source>
</evidence>
<evidence type="ECO:0000256" key="4">
    <source>
        <dbReference type="ARBA" id="ARBA00022989"/>
    </source>
</evidence>
<comment type="subcellular location">
    <subcellularLocation>
        <location evidence="1 10">Cell membrane</location>
        <topology evidence="1 10">Multi-pass membrane protein</topology>
    </subcellularLocation>
</comment>
<dbReference type="GO" id="GO:0005886">
    <property type="term" value="C:plasma membrane"/>
    <property type="evidence" value="ECO:0007669"/>
    <property type="project" value="UniProtKB-SubCell"/>
</dbReference>
<dbReference type="GO" id="GO:0046872">
    <property type="term" value="F:metal ion binding"/>
    <property type="evidence" value="ECO:0007669"/>
    <property type="project" value="UniProtKB-KW"/>
</dbReference>
<organism evidence="11 12">
    <name type="scientific">Galactobacter valiniphilus</name>
    <dbReference type="NCBI Taxonomy" id="2676122"/>
    <lineage>
        <taxon>Bacteria</taxon>
        <taxon>Bacillati</taxon>
        <taxon>Actinomycetota</taxon>
        <taxon>Actinomycetes</taxon>
        <taxon>Micrococcales</taxon>
        <taxon>Micrococcaceae</taxon>
        <taxon>Galactobacter</taxon>
    </lineage>
</organism>
<evidence type="ECO:0000256" key="1">
    <source>
        <dbReference type="ARBA" id="ARBA00004651"/>
    </source>
</evidence>
<comment type="function">
    <text evidence="9 10">Fluoride-specific ion channel. Important for reducing fluoride concentration in the cell, thus reducing its toxicity.</text>
</comment>
<reference evidence="11 12" key="1">
    <citation type="submission" date="2018-07" db="EMBL/GenBank/DDBJ databases">
        <title>Arthrobacter sp. nov., isolated from raw cow's milk with high bacterial count.</title>
        <authorList>
            <person name="Hahne J."/>
            <person name="Isele D."/>
            <person name="Lipski A."/>
        </authorList>
    </citation>
    <scope>NUCLEOTIDE SEQUENCE [LARGE SCALE GENOMIC DNA]</scope>
    <source>
        <strain evidence="11 12">JZ R-35</strain>
    </source>
</reference>
<evidence type="ECO:0000256" key="3">
    <source>
        <dbReference type="ARBA" id="ARBA00022692"/>
    </source>
</evidence>
<feature type="transmembrane region" description="Helical" evidence="10">
    <location>
        <begin position="54"/>
        <end position="72"/>
    </location>
</feature>
<keyword evidence="5 10" id="KW-0472">Membrane</keyword>
<feature type="binding site" evidence="10">
    <location>
        <position position="92"/>
    </location>
    <ligand>
        <name>Na(+)</name>
        <dbReference type="ChEBI" id="CHEBI:29101"/>
        <note>structural</note>
    </ligand>
</feature>
<dbReference type="Proteomes" id="UP000265419">
    <property type="component" value="Unassembled WGS sequence"/>
</dbReference>
<dbReference type="Pfam" id="PF02537">
    <property type="entry name" value="CRCB"/>
    <property type="match status" value="1"/>
</dbReference>
<comment type="caution">
    <text evidence="11">The sequence shown here is derived from an EMBL/GenBank/DDBJ whole genome shotgun (WGS) entry which is preliminary data.</text>
</comment>
<dbReference type="GO" id="GO:0062054">
    <property type="term" value="F:fluoride channel activity"/>
    <property type="evidence" value="ECO:0007669"/>
    <property type="project" value="UniProtKB-UniRule"/>
</dbReference>
<evidence type="ECO:0000256" key="9">
    <source>
        <dbReference type="ARBA" id="ARBA00049940"/>
    </source>
</evidence>
<keyword evidence="2 10" id="KW-1003">Cell membrane</keyword>
<gene>
    <name evidence="10" type="primary">fluC</name>
    <name evidence="10" type="synonym">crcB</name>
    <name evidence="11" type="ORF">DWB68_04405</name>
</gene>
<keyword evidence="10" id="KW-0915">Sodium</keyword>
<keyword evidence="3 10" id="KW-0812">Transmembrane</keyword>
<comment type="activity regulation">
    <text evidence="10">Na(+) is not transported, but it plays an essential structural role and its presence is essential for fluoride channel function.</text>
</comment>
<feature type="transmembrane region" description="Helical" evidence="10">
    <location>
        <begin position="84"/>
        <end position="107"/>
    </location>
</feature>
<evidence type="ECO:0000256" key="7">
    <source>
        <dbReference type="ARBA" id="ARBA00035120"/>
    </source>
</evidence>
<comment type="similarity">
    <text evidence="7 10">Belongs to the fluoride channel Fluc/FEX (TC 1.A.43) family.</text>
</comment>
<keyword evidence="10" id="KW-0479">Metal-binding</keyword>
<evidence type="ECO:0000256" key="5">
    <source>
        <dbReference type="ARBA" id="ARBA00023136"/>
    </source>
</evidence>